<protein>
    <submittedName>
        <fullName evidence="1">Uncharacterized protein</fullName>
    </submittedName>
</protein>
<organism evidence="1 2">
    <name type="scientific">Clostridium perfringens</name>
    <dbReference type="NCBI Taxonomy" id="1502"/>
    <lineage>
        <taxon>Bacteria</taxon>
        <taxon>Bacillati</taxon>
        <taxon>Bacillota</taxon>
        <taxon>Clostridia</taxon>
        <taxon>Eubacteriales</taxon>
        <taxon>Clostridiaceae</taxon>
        <taxon>Clostridium</taxon>
    </lineage>
</organism>
<gene>
    <name evidence="1" type="ORF">NCTC10719_03299</name>
</gene>
<proteinExistence type="predicted"/>
<reference evidence="1 2" key="1">
    <citation type="submission" date="2018-06" db="EMBL/GenBank/DDBJ databases">
        <authorList>
            <consortium name="Pathogen Informatics"/>
            <person name="Doyle S."/>
        </authorList>
    </citation>
    <scope>NUCLEOTIDE SEQUENCE [LARGE SCALE GENOMIC DNA]</scope>
    <source>
        <strain evidence="1 2">NCTC10719</strain>
    </source>
</reference>
<dbReference type="Proteomes" id="UP000249986">
    <property type="component" value="Unassembled WGS sequence"/>
</dbReference>
<evidence type="ECO:0000313" key="1">
    <source>
        <dbReference type="EMBL" id="SQB61617.1"/>
    </source>
</evidence>
<dbReference type="RefSeq" id="WP_111927260.1">
    <property type="nucleotide sequence ID" value="NZ_CABPRL010000001.1"/>
</dbReference>
<dbReference type="EMBL" id="UAWG01000023">
    <property type="protein sequence ID" value="SQB61617.1"/>
    <property type="molecule type" value="Genomic_DNA"/>
</dbReference>
<name>A0A2X2YDF6_CLOPF</name>
<dbReference type="AlphaFoldDB" id="A0A2X2YDF6"/>
<evidence type="ECO:0000313" key="2">
    <source>
        <dbReference type="Proteomes" id="UP000249986"/>
    </source>
</evidence>
<sequence length="78" mass="8920">MFRMKRLNVERVVDNEHSKEILEGQGYTVIEDNCDPLENADYDALKVEDLKALAAEKGIEVPSKTKKEDIIQLIKDSE</sequence>
<dbReference type="InterPro" id="IPR036361">
    <property type="entry name" value="SAP_dom_sf"/>
</dbReference>
<accession>A0A2X2YDF6</accession>
<dbReference type="Gene3D" id="1.10.720.30">
    <property type="entry name" value="SAP domain"/>
    <property type="match status" value="1"/>
</dbReference>